<gene>
    <name evidence="2" type="ORF">DS421_19g649760</name>
</gene>
<evidence type="ECO:0000313" key="3">
    <source>
        <dbReference type="Proteomes" id="UP000464620"/>
    </source>
</evidence>
<evidence type="ECO:0000313" key="2">
    <source>
        <dbReference type="EMBL" id="QHN77105.1"/>
    </source>
</evidence>
<feature type="region of interest" description="Disordered" evidence="1">
    <location>
        <begin position="52"/>
        <end position="74"/>
    </location>
</feature>
<dbReference type="Proteomes" id="UP000464620">
    <property type="component" value="Chromosome B09"/>
</dbReference>
<name>A0A6B9V7V5_ARAHY</name>
<reference evidence="2 3" key="1">
    <citation type="submission" date="2020-01" db="EMBL/GenBank/DDBJ databases">
        <title>Genome sequence of Arachis hypogaea, cultivar Shitouqi.</title>
        <authorList>
            <person name="Zhuang W."/>
            <person name="Chen H."/>
            <person name="Varshney R."/>
            <person name="Wang D."/>
            <person name="Ming R."/>
        </authorList>
    </citation>
    <scope>NUCLEOTIDE SEQUENCE [LARGE SCALE GENOMIC DNA]</scope>
    <source>
        <tissue evidence="2">Young leaf</tissue>
    </source>
</reference>
<protein>
    <submittedName>
        <fullName evidence="2">Uncharacterized protein</fullName>
    </submittedName>
</protein>
<accession>A0A6B9V7V5</accession>
<dbReference type="EMBL" id="CP031001">
    <property type="protein sequence ID" value="QHN77105.1"/>
    <property type="molecule type" value="Genomic_DNA"/>
</dbReference>
<feature type="compositionally biased region" description="Basic and acidic residues" evidence="1">
    <location>
        <begin position="52"/>
        <end position="62"/>
    </location>
</feature>
<proteinExistence type="predicted"/>
<organism evidence="2 3">
    <name type="scientific">Arachis hypogaea</name>
    <name type="common">Peanut</name>
    <dbReference type="NCBI Taxonomy" id="3818"/>
    <lineage>
        <taxon>Eukaryota</taxon>
        <taxon>Viridiplantae</taxon>
        <taxon>Streptophyta</taxon>
        <taxon>Embryophyta</taxon>
        <taxon>Tracheophyta</taxon>
        <taxon>Spermatophyta</taxon>
        <taxon>Magnoliopsida</taxon>
        <taxon>eudicotyledons</taxon>
        <taxon>Gunneridae</taxon>
        <taxon>Pentapetalae</taxon>
        <taxon>rosids</taxon>
        <taxon>fabids</taxon>
        <taxon>Fabales</taxon>
        <taxon>Fabaceae</taxon>
        <taxon>Papilionoideae</taxon>
        <taxon>50 kb inversion clade</taxon>
        <taxon>dalbergioids sensu lato</taxon>
        <taxon>Dalbergieae</taxon>
        <taxon>Pterocarpus clade</taxon>
        <taxon>Arachis</taxon>
    </lineage>
</organism>
<sequence>MAPQGLVPLLSCRCRKEREPNATHGGEGGSAVEPRPIVVVRALPLLFAEGETRGERDARADGSWRSPPSGPSSEEAAVARACWGERCYCCRGGCHYRRNANARKEENKAVSLPLIGSYCC</sequence>
<dbReference type="AlphaFoldDB" id="A0A6B9V7V5"/>
<evidence type="ECO:0000256" key="1">
    <source>
        <dbReference type="SAM" id="MobiDB-lite"/>
    </source>
</evidence>